<gene>
    <name evidence="2" type="ordered locus">HCH_02868</name>
</gene>
<feature type="domain" description="Antirepressor protein C-terminal" evidence="1">
    <location>
        <begin position="9"/>
        <end position="85"/>
    </location>
</feature>
<dbReference type="RefSeq" id="WP_011396713.1">
    <property type="nucleotide sequence ID" value="NC_007645.1"/>
</dbReference>
<dbReference type="Proteomes" id="UP000000238">
    <property type="component" value="Chromosome"/>
</dbReference>
<evidence type="ECO:0000313" key="3">
    <source>
        <dbReference type="Proteomes" id="UP000000238"/>
    </source>
</evidence>
<evidence type="ECO:0000313" key="2">
    <source>
        <dbReference type="EMBL" id="ABC29644.1"/>
    </source>
</evidence>
<keyword evidence="3" id="KW-1185">Reference proteome</keyword>
<organism evidence="2 3">
    <name type="scientific">Hahella chejuensis (strain KCTC 2396)</name>
    <dbReference type="NCBI Taxonomy" id="349521"/>
    <lineage>
        <taxon>Bacteria</taxon>
        <taxon>Pseudomonadati</taxon>
        <taxon>Pseudomonadota</taxon>
        <taxon>Gammaproteobacteria</taxon>
        <taxon>Oceanospirillales</taxon>
        <taxon>Hahellaceae</taxon>
        <taxon>Hahella</taxon>
    </lineage>
</organism>
<dbReference type="Pfam" id="PF03374">
    <property type="entry name" value="ANT"/>
    <property type="match status" value="1"/>
</dbReference>
<dbReference type="EMBL" id="CP000155">
    <property type="protein sequence ID" value="ABC29644.1"/>
    <property type="molecule type" value="Genomic_DNA"/>
</dbReference>
<dbReference type="STRING" id="349521.HCH_02868"/>
<dbReference type="KEGG" id="hch:HCH_02868"/>
<dbReference type="eggNOG" id="COG3645">
    <property type="taxonomic scope" value="Bacteria"/>
</dbReference>
<dbReference type="AlphaFoldDB" id="Q2SI80"/>
<name>Q2SI80_HAHCH</name>
<proteinExistence type="predicted"/>
<protein>
    <recommendedName>
        <fullName evidence="1">Antirepressor protein C-terminal domain-containing protein</fullName>
    </recommendedName>
</protein>
<accession>Q2SI80</accession>
<reference evidence="2 3" key="1">
    <citation type="journal article" date="2005" name="Nucleic Acids Res.">
        <title>Genomic blueprint of Hahella chejuensis, a marine microbe producing an algicidal agent.</title>
        <authorList>
            <person name="Jeong H."/>
            <person name="Yim J.H."/>
            <person name="Lee C."/>
            <person name="Choi S.-H."/>
            <person name="Park Y.K."/>
            <person name="Yoon S.H."/>
            <person name="Hur C.-G."/>
            <person name="Kang H.-Y."/>
            <person name="Kim D."/>
            <person name="Lee H.H."/>
            <person name="Park K.H."/>
            <person name="Park S.-H."/>
            <person name="Park H.-S."/>
            <person name="Lee H.K."/>
            <person name="Oh T.K."/>
            <person name="Kim J.F."/>
        </authorList>
    </citation>
    <scope>NUCLEOTIDE SEQUENCE [LARGE SCALE GENOMIC DNA]</scope>
    <source>
        <strain evidence="2 3">KCTC 2396</strain>
    </source>
</reference>
<sequence>MVNKSLINGNTYTMQEAAGILDVNAHKLFAHLRDQHILIDGNMPHPTYIHQGYFKTKRTYWTHSHLGEQEYVRPLVTEKGLRWLDGIVKQAPAGVGLRNCSTPDYRGAFSAAG</sequence>
<evidence type="ECO:0000259" key="1">
    <source>
        <dbReference type="Pfam" id="PF03374"/>
    </source>
</evidence>
<dbReference type="GO" id="GO:0003677">
    <property type="term" value="F:DNA binding"/>
    <property type="evidence" value="ECO:0007669"/>
    <property type="project" value="InterPro"/>
</dbReference>
<dbReference type="InterPro" id="IPR005039">
    <property type="entry name" value="Ant_C"/>
</dbReference>
<dbReference type="OrthoDB" id="6167321at2"/>
<dbReference type="HOGENOM" id="CLU_2129952_0_0_6"/>